<dbReference type="CDD" id="cd06314">
    <property type="entry name" value="PBP1_tmGBP"/>
    <property type="match status" value="1"/>
</dbReference>
<dbReference type="Gene3D" id="3.40.50.2300">
    <property type="match status" value="2"/>
</dbReference>
<dbReference type="AlphaFoldDB" id="A0A3P3XFX3"/>
<evidence type="ECO:0000256" key="1">
    <source>
        <dbReference type="ARBA" id="ARBA00004196"/>
    </source>
</evidence>
<dbReference type="Pfam" id="PF13407">
    <property type="entry name" value="Peripla_BP_4"/>
    <property type="match status" value="1"/>
</dbReference>
<dbReference type="GO" id="GO:0030288">
    <property type="term" value="C:outer membrane-bounded periplasmic space"/>
    <property type="evidence" value="ECO:0007669"/>
    <property type="project" value="TreeGrafter"/>
</dbReference>
<feature type="domain" description="Periplasmic binding protein" evidence="3">
    <location>
        <begin position="29"/>
        <end position="284"/>
    </location>
</feature>
<dbReference type="SUPFAM" id="SSF53822">
    <property type="entry name" value="Periplasmic binding protein-like I"/>
    <property type="match status" value="1"/>
</dbReference>
<dbReference type="InterPro" id="IPR050555">
    <property type="entry name" value="Bact_Solute-Bind_Prot2"/>
</dbReference>
<comment type="subcellular location">
    <subcellularLocation>
        <location evidence="1">Cell envelope</location>
    </subcellularLocation>
</comment>
<comment type="similarity">
    <text evidence="2">Belongs to the bacterial solute-binding protein 2 family.</text>
</comment>
<dbReference type="GO" id="GO:0030246">
    <property type="term" value="F:carbohydrate binding"/>
    <property type="evidence" value="ECO:0007669"/>
    <property type="project" value="TreeGrafter"/>
</dbReference>
<dbReference type="PANTHER" id="PTHR30036:SF7">
    <property type="entry name" value="ABC TRANSPORTER PERIPLASMIC-BINDING PROTEIN YPHF"/>
    <property type="match status" value="1"/>
</dbReference>
<reference evidence="4" key="1">
    <citation type="submission" date="2017-02" db="EMBL/GenBank/DDBJ databases">
        <authorList>
            <person name="Regsiter A."/>
            <person name="William W."/>
        </authorList>
    </citation>
    <scope>NUCLEOTIDE SEQUENCE</scope>
    <source>
        <strain evidence="4">Bib</strain>
    </source>
</reference>
<evidence type="ECO:0000256" key="2">
    <source>
        <dbReference type="ARBA" id="ARBA00007639"/>
    </source>
</evidence>
<dbReference type="PANTHER" id="PTHR30036">
    <property type="entry name" value="D-XYLOSE-BINDING PERIPLASMIC PROTEIN"/>
    <property type="match status" value="1"/>
</dbReference>
<dbReference type="EMBL" id="FWDM01000007">
    <property type="protein sequence ID" value="SLM10515.1"/>
    <property type="molecule type" value="Genomic_DNA"/>
</dbReference>
<dbReference type="InterPro" id="IPR025997">
    <property type="entry name" value="SBP_2_dom"/>
</dbReference>
<evidence type="ECO:0000259" key="3">
    <source>
        <dbReference type="Pfam" id="PF13407"/>
    </source>
</evidence>
<accession>A0A3P3XFX3</accession>
<name>A0A3P3XFX3_9SPIR</name>
<protein>
    <submittedName>
        <fullName evidence="4">Periplasmic binding protein/LacI transcriptional regulator</fullName>
    </submittedName>
</protein>
<proteinExistence type="inferred from homology"/>
<organism evidence="4">
    <name type="scientific">uncultured spirochete</name>
    <dbReference type="NCBI Taxonomy" id="156406"/>
    <lineage>
        <taxon>Bacteria</taxon>
        <taxon>Pseudomonadati</taxon>
        <taxon>Spirochaetota</taxon>
        <taxon>Spirochaetia</taxon>
        <taxon>Spirochaetales</taxon>
        <taxon>environmental samples</taxon>
    </lineage>
</organism>
<gene>
    <name evidence="4" type="ORF">SPIROBIBN47_150028</name>
</gene>
<sequence>MKKLLLVVLVLSLLVPIAVFGQGAKKPVFVMVPKGVHPYYEPCYEGFKAAAAKYGVTVQKVDPQKFELPLQVKVIEDLIAQRVDGIAISALDDAGLVPVIADAIKAGIKVITFDAPAPSSAALTYIGTDNETAGYEAGKKMADLMNKEGEIIILQGGLGAANLNLRTKGFKRALAEVAPKIKVLDVVDVQGDFAVATNKTEAILQTYPNLKAIFAVSAEGAPAAANVLRQQKKSGKIILAGFDDLKDTLEGIKDGTVSFCLVQKTYKMGWLSVEKLLDAMAGKQIPKVIDTGVLFVTKSNVNTYMDEMKKEFNP</sequence>
<dbReference type="InterPro" id="IPR028082">
    <property type="entry name" value="Peripla_BP_I"/>
</dbReference>
<evidence type="ECO:0000313" key="4">
    <source>
        <dbReference type="EMBL" id="SLM10515.1"/>
    </source>
</evidence>